<dbReference type="Gene3D" id="3.40.50.1820">
    <property type="entry name" value="alpha/beta hydrolase"/>
    <property type="match status" value="1"/>
</dbReference>
<dbReference type="PANTHER" id="PTHR46483:SF1">
    <property type="entry name" value="PHOSPHOLIPASE A1 PLIP1, CHLOROPLASTIC"/>
    <property type="match status" value="1"/>
</dbReference>
<dbReference type="CDD" id="cd00519">
    <property type="entry name" value="Lipase_3"/>
    <property type="match status" value="1"/>
</dbReference>
<proteinExistence type="predicted"/>
<dbReference type="GO" id="GO:0008970">
    <property type="term" value="F:phospholipase A1 activity"/>
    <property type="evidence" value="ECO:0007669"/>
    <property type="project" value="InterPro"/>
</dbReference>
<name>A0AAV2DX32_9ROSI</name>
<keyword evidence="1" id="KW-0378">Hydrolase</keyword>
<dbReference type="InterPro" id="IPR002921">
    <property type="entry name" value="Fungal_lipase-type"/>
</dbReference>
<dbReference type="EMBL" id="OZ034816">
    <property type="protein sequence ID" value="CAL1378213.1"/>
    <property type="molecule type" value="Genomic_DNA"/>
</dbReference>
<dbReference type="GO" id="GO:0006629">
    <property type="term" value="P:lipid metabolic process"/>
    <property type="evidence" value="ECO:0007669"/>
    <property type="project" value="InterPro"/>
</dbReference>
<evidence type="ECO:0000313" key="5">
    <source>
        <dbReference type="Proteomes" id="UP001497516"/>
    </source>
</evidence>
<evidence type="ECO:0000259" key="3">
    <source>
        <dbReference type="Pfam" id="PF01764"/>
    </source>
</evidence>
<evidence type="ECO:0000256" key="2">
    <source>
        <dbReference type="SAM" id="MobiDB-lite"/>
    </source>
</evidence>
<dbReference type="InterPro" id="IPR029058">
    <property type="entry name" value="AB_hydrolase_fold"/>
</dbReference>
<dbReference type="InterPro" id="IPR043367">
    <property type="entry name" value="PLIP1/2/3"/>
</dbReference>
<gene>
    <name evidence="4" type="ORF">LTRI10_LOCUS19812</name>
</gene>
<accession>A0AAV2DX32</accession>
<dbReference type="Proteomes" id="UP001497516">
    <property type="component" value="Chromosome 3"/>
</dbReference>
<evidence type="ECO:0000256" key="1">
    <source>
        <dbReference type="ARBA" id="ARBA00022801"/>
    </source>
</evidence>
<organism evidence="4 5">
    <name type="scientific">Linum trigynum</name>
    <dbReference type="NCBI Taxonomy" id="586398"/>
    <lineage>
        <taxon>Eukaryota</taxon>
        <taxon>Viridiplantae</taxon>
        <taxon>Streptophyta</taxon>
        <taxon>Embryophyta</taxon>
        <taxon>Tracheophyta</taxon>
        <taxon>Spermatophyta</taxon>
        <taxon>Magnoliopsida</taxon>
        <taxon>eudicotyledons</taxon>
        <taxon>Gunneridae</taxon>
        <taxon>Pentapetalae</taxon>
        <taxon>rosids</taxon>
        <taxon>fabids</taxon>
        <taxon>Malpighiales</taxon>
        <taxon>Linaceae</taxon>
        <taxon>Linum</taxon>
    </lineage>
</organism>
<feature type="compositionally biased region" description="Basic and acidic residues" evidence="2">
    <location>
        <begin position="126"/>
        <end position="138"/>
    </location>
</feature>
<dbReference type="Pfam" id="PF01764">
    <property type="entry name" value="Lipase_3"/>
    <property type="match status" value="1"/>
</dbReference>
<feature type="domain" description="Fungal lipase-type" evidence="3">
    <location>
        <begin position="412"/>
        <end position="550"/>
    </location>
</feature>
<feature type="region of interest" description="Disordered" evidence="2">
    <location>
        <begin position="111"/>
        <end position="142"/>
    </location>
</feature>
<protein>
    <recommendedName>
        <fullName evidence="3">Fungal lipase-type domain-containing protein</fullName>
    </recommendedName>
</protein>
<reference evidence="4 5" key="1">
    <citation type="submission" date="2024-04" db="EMBL/GenBank/DDBJ databases">
        <authorList>
            <person name="Fracassetti M."/>
        </authorList>
    </citation>
    <scope>NUCLEOTIDE SEQUENCE [LARGE SCALE GENOMIC DNA]</scope>
</reference>
<sequence length="734" mass="81935">MACSSVAASPAGTASTTQHLLKEHYNGLWRSDSGKDLSRCQQANIRRSYSDDHLLLCKSVNCNIRACSSVQPKLKSSRSFGFPLFQMSGNSSFIPDPVKSLLLFDPLSTAREEDHRDQEEVASTSEVERSEQESREMISNDNIDEGVKRANWVERLLEIRSHWRKNIRQQKKDDHNMVMDSSSDDDHHHVDKTGCDYDCYNGDDENSGCMVDYNSSEEEENEYNERETFSRLLTRVPWSDTKLFSKLAFLCNMAYVIPDIKANDLKRHYGLQFVTSSLEKKAEVAAMKAKLDDGDSTYVLPAISEQPSGSQEEHKCRPEVAYEIAVSAASYVQSRAKEIHSDQSSSYSDQPHPLNKKSPSEVAAYVAASTMTAVVAAGEKDKQETANNLQSLQSSPCEWFICDDSSTYTRSFVIQGSDSFASWQANLFFEPAKFEGTDVLVHRGIYEAAKGIYDQFMPEIMSHLESYGDRAKLQFTGHSLGGSLSLLIHLMLLTRKVVTNPSILRPVVTFGSPFVFCGGKKVLSNLGLDESHIHSVIMHRDIVPRAFSCNYPDHVALLLKRLNGTFRSHPCLNKQKMLYSPLGKLFILQPEEESSPAHPLMPSGSGFYTLDDPKLGNYSDGNDSKSSKGSALKAFLNRPHPLETLSNPTAYGSEGTILRDHDSGNYLKALHGLVRQKTKATTMKAMKQLNNNVLWPLLKAPSPHSWDDQYCNITGSNDVENKLVLVNKEVMTGA</sequence>
<dbReference type="SUPFAM" id="SSF53474">
    <property type="entry name" value="alpha/beta-Hydrolases"/>
    <property type="match status" value="1"/>
</dbReference>
<evidence type="ECO:0000313" key="4">
    <source>
        <dbReference type="EMBL" id="CAL1378213.1"/>
    </source>
</evidence>
<keyword evidence="5" id="KW-1185">Reference proteome</keyword>
<dbReference type="AlphaFoldDB" id="A0AAV2DX32"/>
<dbReference type="PANTHER" id="PTHR46483">
    <property type="entry name" value="PHOSPHOLIPASE A1 PLIP2, CHLOROPLASTIC"/>
    <property type="match status" value="1"/>
</dbReference>